<organism evidence="1 2">
    <name type="scientific">Vaccinium darrowii</name>
    <dbReference type="NCBI Taxonomy" id="229202"/>
    <lineage>
        <taxon>Eukaryota</taxon>
        <taxon>Viridiplantae</taxon>
        <taxon>Streptophyta</taxon>
        <taxon>Embryophyta</taxon>
        <taxon>Tracheophyta</taxon>
        <taxon>Spermatophyta</taxon>
        <taxon>Magnoliopsida</taxon>
        <taxon>eudicotyledons</taxon>
        <taxon>Gunneridae</taxon>
        <taxon>Pentapetalae</taxon>
        <taxon>asterids</taxon>
        <taxon>Ericales</taxon>
        <taxon>Ericaceae</taxon>
        <taxon>Vaccinioideae</taxon>
        <taxon>Vaccinieae</taxon>
        <taxon>Vaccinium</taxon>
    </lineage>
</organism>
<reference evidence="1 2" key="1">
    <citation type="journal article" date="2021" name="Hortic Res">
        <title>High-quality reference genome and annotation aids understanding of berry development for evergreen blueberry (Vaccinium darrowii).</title>
        <authorList>
            <person name="Yu J."/>
            <person name="Hulse-Kemp A.M."/>
            <person name="Babiker E."/>
            <person name="Staton M."/>
        </authorList>
    </citation>
    <scope>NUCLEOTIDE SEQUENCE [LARGE SCALE GENOMIC DNA]</scope>
    <source>
        <strain evidence="2">cv. NJ 8807/NJ 8810</strain>
        <tissue evidence="1">Young leaf</tissue>
    </source>
</reference>
<name>A0ACB7XT74_9ERIC</name>
<keyword evidence="2" id="KW-1185">Reference proteome</keyword>
<dbReference type="Proteomes" id="UP000828048">
    <property type="component" value="Chromosome 1"/>
</dbReference>
<gene>
    <name evidence="1" type="ORF">Vadar_025134</name>
</gene>
<sequence>MNLENPSQERERVRENAKRLFAFETEYMAPLGFFQNANNSHLRDTAVSRIRRLAKTPGFQYDPFVPFHAVTYFDRCISSDRVQGQEYFALFTFGCTALAWKRRSNEFSVQLLLERNRLEGEQVVEVVESMELRILDALNQKADSITALCFIDFFLSLIRDNDPDQMQTIKHQKIVEHILFRHYGT</sequence>
<comment type="caution">
    <text evidence="1">The sequence shown here is derived from an EMBL/GenBank/DDBJ whole genome shotgun (WGS) entry which is preliminary data.</text>
</comment>
<proteinExistence type="predicted"/>
<evidence type="ECO:0000313" key="2">
    <source>
        <dbReference type="Proteomes" id="UP000828048"/>
    </source>
</evidence>
<dbReference type="EMBL" id="CM037151">
    <property type="protein sequence ID" value="KAH7844171.1"/>
    <property type="molecule type" value="Genomic_DNA"/>
</dbReference>
<protein>
    <submittedName>
        <fullName evidence="1">Uncharacterized protein</fullName>
    </submittedName>
</protein>
<evidence type="ECO:0000313" key="1">
    <source>
        <dbReference type="EMBL" id="KAH7844171.1"/>
    </source>
</evidence>
<accession>A0ACB7XT74</accession>